<sequence length="86" mass="9682">MFRYSARRLGHQLIKEPMGHEATTFGRGDRTRENALRHMYGLTAFCGVGCVLALFSFVSGQRRVQATITADGVITKGTCPTKWWNF</sequence>
<gene>
    <name evidence="1" type="ORF">ABL78_7096</name>
</gene>
<organism evidence="1 2">
    <name type="scientific">Leptomonas seymouri</name>
    <dbReference type="NCBI Taxonomy" id="5684"/>
    <lineage>
        <taxon>Eukaryota</taxon>
        <taxon>Discoba</taxon>
        <taxon>Euglenozoa</taxon>
        <taxon>Kinetoplastea</taxon>
        <taxon>Metakinetoplastina</taxon>
        <taxon>Trypanosomatida</taxon>
        <taxon>Trypanosomatidae</taxon>
        <taxon>Leishmaniinae</taxon>
        <taxon>Leptomonas</taxon>
    </lineage>
</organism>
<comment type="caution">
    <text evidence="1">The sequence shown here is derived from an EMBL/GenBank/DDBJ whole genome shotgun (WGS) entry which is preliminary data.</text>
</comment>
<reference evidence="1 2" key="1">
    <citation type="journal article" date="2015" name="PLoS Pathog.">
        <title>Leptomonas seymouri: Adaptations to the Dixenous Life Cycle Analyzed by Genome Sequencing, Transcriptome Profiling and Co-infection with Leishmania donovani.</title>
        <authorList>
            <person name="Kraeva N."/>
            <person name="Butenko A."/>
            <person name="Hlavacova J."/>
            <person name="Kostygov A."/>
            <person name="Myskova J."/>
            <person name="Grybchuk D."/>
            <person name="Lestinova T."/>
            <person name="Votypka J."/>
            <person name="Volf P."/>
            <person name="Opperdoes F."/>
            <person name="Flegontov P."/>
            <person name="Lukes J."/>
            <person name="Yurchenko V."/>
        </authorList>
    </citation>
    <scope>NUCLEOTIDE SEQUENCE [LARGE SCALE GENOMIC DNA]</scope>
    <source>
        <strain evidence="1 2">ATCC 30220</strain>
    </source>
</reference>
<dbReference type="EMBL" id="LJSK01000316">
    <property type="protein sequence ID" value="KPI83859.1"/>
    <property type="molecule type" value="Genomic_DNA"/>
</dbReference>
<name>A0A0N0P392_LEPSE</name>
<dbReference type="OMA" id="MFRYSAR"/>
<dbReference type="VEuPathDB" id="TriTrypDB:Lsey_0316_0030"/>
<evidence type="ECO:0000313" key="1">
    <source>
        <dbReference type="EMBL" id="KPI83859.1"/>
    </source>
</evidence>
<dbReference type="Proteomes" id="UP000038009">
    <property type="component" value="Unassembled WGS sequence"/>
</dbReference>
<accession>A0A0N0P392</accession>
<keyword evidence="2" id="KW-1185">Reference proteome</keyword>
<evidence type="ECO:0000313" key="2">
    <source>
        <dbReference type="Proteomes" id="UP000038009"/>
    </source>
</evidence>
<proteinExistence type="predicted"/>
<dbReference type="OrthoDB" id="268538at2759"/>
<protein>
    <submittedName>
        <fullName evidence="1">Uncharacterized protein</fullName>
    </submittedName>
</protein>
<dbReference type="AlphaFoldDB" id="A0A0N0P392"/>